<dbReference type="VEuPathDB" id="VectorBase:BGLAX_032986"/>
<dbReference type="OrthoDB" id="10432395at2759"/>
<dbReference type="Proteomes" id="UP000076420">
    <property type="component" value="Unassembled WGS sequence"/>
</dbReference>
<proteinExistence type="predicted"/>
<reference evidence="3" key="1">
    <citation type="submission" date="2020-05" db="UniProtKB">
        <authorList>
            <consortium name="EnsemblMetazoa"/>
        </authorList>
    </citation>
    <scope>IDENTIFICATION</scope>
    <source>
        <strain evidence="3">BB02</strain>
    </source>
</reference>
<evidence type="ECO:0000256" key="2">
    <source>
        <dbReference type="SAM" id="SignalP"/>
    </source>
</evidence>
<accession>A0A2C9KZ25</accession>
<feature type="chain" id="PRO_5012361287" evidence="2">
    <location>
        <begin position="22"/>
        <end position="154"/>
    </location>
</feature>
<dbReference type="EnsemblMetazoa" id="BGLB025164-RA">
    <property type="protein sequence ID" value="BGLB025164-PA"/>
    <property type="gene ID" value="BGLB025164"/>
</dbReference>
<evidence type="ECO:0000256" key="1">
    <source>
        <dbReference type="SAM" id="MobiDB-lite"/>
    </source>
</evidence>
<evidence type="ECO:0000313" key="3">
    <source>
        <dbReference type="EnsemblMetazoa" id="BGLB025164-PA"/>
    </source>
</evidence>
<organism evidence="3 4">
    <name type="scientific">Biomphalaria glabrata</name>
    <name type="common">Bloodfluke planorb</name>
    <name type="synonym">Freshwater snail</name>
    <dbReference type="NCBI Taxonomy" id="6526"/>
    <lineage>
        <taxon>Eukaryota</taxon>
        <taxon>Metazoa</taxon>
        <taxon>Spiralia</taxon>
        <taxon>Lophotrochozoa</taxon>
        <taxon>Mollusca</taxon>
        <taxon>Gastropoda</taxon>
        <taxon>Heterobranchia</taxon>
        <taxon>Euthyneura</taxon>
        <taxon>Panpulmonata</taxon>
        <taxon>Hygrophila</taxon>
        <taxon>Lymnaeoidea</taxon>
        <taxon>Planorbidae</taxon>
        <taxon>Biomphalaria</taxon>
    </lineage>
</organism>
<evidence type="ECO:0000313" key="4">
    <source>
        <dbReference type="Proteomes" id="UP000076420"/>
    </source>
</evidence>
<feature type="signal peptide" evidence="2">
    <location>
        <begin position="1"/>
        <end position="21"/>
    </location>
</feature>
<gene>
    <name evidence="3" type="primary">106076356</name>
</gene>
<name>A0A2C9KZ25_BIOGL</name>
<protein>
    <submittedName>
        <fullName evidence="3">Uncharacterized protein</fullName>
    </submittedName>
</protein>
<dbReference type="VEuPathDB" id="VectorBase:BGLB025164"/>
<feature type="region of interest" description="Disordered" evidence="1">
    <location>
        <begin position="117"/>
        <end position="141"/>
    </location>
</feature>
<sequence length="154" mass="16830">MVLTVIVTAIVVSGHLLGGQSLSVNNLQLDSENVKRFAPLCGGGGWRGGVVSRRESTNEALDSDLHENAKRVAPFYGGRWGGTVVSRRESRNEAPDTDRREIAERFARVIGGGLPGGVVSRREAENEELDSDRAENAKRLTYDPFRQSLLRPIS</sequence>
<dbReference type="AlphaFoldDB" id="A0A2C9KZ25"/>
<feature type="compositionally biased region" description="Basic and acidic residues" evidence="1">
    <location>
        <begin position="131"/>
        <end position="141"/>
    </location>
</feature>
<dbReference type="KEGG" id="bgt:106076356"/>
<keyword evidence="2" id="KW-0732">Signal</keyword>